<feature type="compositionally biased region" description="Low complexity" evidence="1">
    <location>
        <begin position="257"/>
        <end position="276"/>
    </location>
</feature>
<dbReference type="Gene3D" id="2.70.50.70">
    <property type="match status" value="1"/>
</dbReference>
<keyword evidence="2" id="KW-0732">Signal</keyword>
<feature type="signal peptide" evidence="2">
    <location>
        <begin position="1"/>
        <end position="19"/>
    </location>
</feature>
<feature type="region of interest" description="Disordered" evidence="1">
    <location>
        <begin position="254"/>
        <end position="335"/>
    </location>
</feature>
<dbReference type="VEuPathDB" id="FungiDB:AMAG_06192"/>
<feature type="compositionally biased region" description="Low complexity" evidence="1">
    <location>
        <begin position="287"/>
        <end position="313"/>
    </location>
</feature>
<evidence type="ECO:0008006" key="5">
    <source>
        <dbReference type="Google" id="ProtNLM"/>
    </source>
</evidence>
<dbReference type="OrthoDB" id="2342176at2759"/>
<dbReference type="AlphaFoldDB" id="A0A0L0SFY6"/>
<dbReference type="EMBL" id="GG745338">
    <property type="protein sequence ID" value="KNE61362.1"/>
    <property type="molecule type" value="Genomic_DNA"/>
</dbReference>
<evidence type="ECO:0000313" key="4">
    <source>
        <dbReference type="Proteomes" id="UP000054350"/>
    </source>
</evidence>
<accession>A0A0L0SFY6</accession>
<gene>
    <name evidence="3" type="ORF">AMAG_06192</name>
</gene>
<sequence length="439" mass="45031">MATLLQTLTLAVFLLIAIGAPIRSAEAHARLLSPPARDPNGYCGAFDTGLCPPCGNKDKSQANPAAATYQRGQAIDVVWPRNNHPGGFIRLSVVPFSSAQTFDDFAAGTVQFSCHESGCKSGFADPNAGDAPGTPVDGNRCSTKFTIPSYLPDGQYTMQWLWFGGASFFGDLNRGQTDYYGCHDFTVRGGAAVNLSAKPACPAMLGGDATSPDTARCKFFGTGSPLQCRPDGCQGSYKDGKPQPLLQCLASKGANQPTTAAPKPTVTVGPTTTKAPAPAPTTPAPKPTTKVPAPPTTSKAAPAPAPTTSKSAPAPAPTKAPTPAPAPAPTSAPAPVSGANVQLFTEALHGHAAPAVSYVASSSRPFQVYVNGKLNGDFPDAWSAIGRSCDVQHNQCADAVNRGQAPAGSTVGQCDEQNSKCHEKIAAGVAAAEGLTKKN</sequence>
<evidence type="ECO:0000256" key="1">
    <source>
        <dbReference type="SAM" id="MobiDB-lite"/>
    </source>
</evidence>
<dbReference type="STRING" id="578462.A0A0L0SFY6"/>
<reference evidence="3 4" key="1">
    <citation type="submission" date="2009-11" db="EMBL/GenBank/DDBJ databases">
        <title>Annotation of Allomyces macrogynus ATCC 38327.</title>
        <authorList>
            <consortium name="The Broad Institute Genome Sequencing Platform"/>
            <person name="Russ C."/>
            <person name="Cuomo C."/>
            <person name="Burger G."/>
            <person name="Gray M.W."/>
            <person name="Holland P.W.H."/>
            <person name="King N."/>
            <person name="Lang F.B.F."/>
            <person name="Roger A.J."/>
            <person name="Ruiz-Trillo I."/>
            <person name="Young S.K."/>
            <person name="Zeng Q."/>
            <person name="Gargeya S."/>
            <person name="Fitzgerald M."/>
            <person name="Haas B."/>
            <person name="Abouelleil A."/>
            <person name="Alvarado L."/>
            <person name="Arachchi H.M."/>
            <person name="Berlin A."/>
            <person name="Chapman S.B."/>
            <person name="Gearin G."/>
            <person name="Goldberg J."/>
            <person name="Griggs A."/>
            <person name="Gujja S."/>
            <person name="Hansen M."/>
            <person name="Heiman D."/>
            <person name="Howarth C."/>
            <person name="Larimer J."/>
            <person name="Lui A."/>
            <person name="MacDonald P.J.P."/>
            <person name="McCowen C."/>
            <person name="Montmayeur A."/>
            <person name="Murphy C."/>
            <person name="Neiman D."/>
            <person name="Pearson M."/>
            <person name="Priest M."/>
            <person name="Roberts A."/>
            <person name="Saif S."/>
            <person name="Shea T."/>
            <person name="Sisk P."/>
            <person name="Stolte C."/>
            <person name="Sykes S."/>
            <person name="Wortman J."/>
            <person name="Nusbaum C."/>
            <person name="Birren B."/>
        </authorList>
    </citation>
    <scope>NUCLEOTIDE SEQUENCE [LARGE SCALE GENOMIC DNA]</scope>
    <source>
        <strain evidence="3 4">ATCC 38327</strain>
    </source>
</reference>
<evidence type="ECO:0000313" key="3">
    <source>
        <dbReference type="EMBL" id="KNE61362.1"/>
    </source>
</evidence>
<feature type="chain" id="PRO_5005548029" description="Chitin-binding type-4 domain-containing protein" evidence="2">
    <location>
        <begin position="20"/>
        <end position="439"/>
    </location>
</feature>
<name>A0A0L0SFY6_ALLM3</name>
<protein>
    <recommendedName>
        <fullName evidence="5">Chitin-binding type-4 domain-containing protein</fullName>
    </recommendedName>
</protein>
<reference evidence="3 4" key="2">
    <citation type="submission" date="2009-11" db="EMBL/GenBank/DDBJ databases">
        <title>The Genome Sequence of Allomyces macrogynus strain ATCC 38327.</title>
        <authorList>
            <consortium name="The Broad Institute Genome Sequencing Platform"/>
            <person name="Russ C."/>
            <person name="Cuomo C."/>
            <person name="Shea T."/>
            <person name="Young S.K."/>
            <person name="Zeng Q."/>
            <person name="Koehrsen M."/>
            <person name="Haas B."/>
            <person name="Borodovsky M."/>
            <person name="Guigo R."/>
            <person name="Alvarado L."/>
            <person name="Berlin A."/>
            <person name="Borenstein D."/>
            <person name="Chen Z."/>
            <person name="Engels R."/>
            <person name="Freedman E."/>
            <person name="Gellesch M."/>
            <person name="Goldberg J."/>
            <person name="Griggs A."/>
            <person name="Gujja S."/>
            <person name="Heiman D."/>
            <person name="Hepburn T."/>
            <person name="Howarth C."/>
            <person name="Jen D."/>
            <person name="Larson L."/>
            <person name="Lewis B."/>
            <person name="Mehta T."/>
            <person name="Park D."/>
            <person name="Pearson M."/>
            <person name="Roberts A."/>
            <person name="Saif S."/>
            <person name="Shenoy N."/>
            <person name="Sisk P."/>
            <person name="Stolte C."/>
            <person name="Sykes S."/>
            <person name="Walk T."/>
            <person name="White J."/>
            <person name="Yandava C."/>
            <person name="Burger G."/>
            <person name="Gray M.W."/>
            <person name="Holland P.W.H."/>
            <person name="King N."/>
            <person name="Lang F.B.F."/>
            <person name="Roger A.J."/>
            <person name="Ruiz-Trillo I."/>
            <person name="Lander E."/>
            <person name="Nusbaum C."/>
        </authorList>
    </citation>
    <scope>NUCLEOTIDE SEQUENCE [LARGE SCALE GENOMIC DNA]</scope>
    <source>
        <strain evidence="3 4">ATCC 38327</strain>
    </source>
</reference>
<dbReference type="Proteomes" id="UP000054350">
    <property type="component" value="Unassembled WGS sequence"/>
</dbReference>
<feature type="compositionally biased region" description="Pro residues" evidence="1">
    <location>
        <begin position="277"/>
        <end position="286"/>
    </location>
</feature>
<proteinExistence type="predicted"/>
<dbReference type="eggNOG" id="ENOG502SAJC">
    <property type="taxonomic scope" value="Eukaryota"/>
</dbReference>
<evidence type="ECO:0000256" key="2">
    <source>
        <dbReference type="SAM" id="SignalP"/>
    </source>
</evidence>
<keyword evidence="4" id="KW-1185">Reference proteome</keyword>
<organism evidence="3 4">
    <name type="scientific">Allomyces macrogynus (strain ATCC 38327)</name>
    <name type="common">Allomyces javanicus var. macrogynus</name>
    <dbReference type="NCBI Taxonomy" id="578462"/>
    <lineage>
        <taxon>Eukaryota</taxon>
        <taxon>Fungi</taxon>
        <taxon>Fungi incertae sedis</taxon>
        <taxon>Blastocladiomycota</taxon>
        <taxon>Blastocladiomycetes</taxon>
        <taxon>Blastocladiales</taxon>
        <taxon>Blastocladiaceae</taxon>
        <taxon>Allomyces</taxon>
    </lineage>
</organism>
<feature type="compositionally biased region" description="Pro residues" evidence="1">
    <location>
        <begin position="314"/>
        <end position="332"/>
    </location>
</feature>